<gene>
    <name evidence="3" type="ORF">OMM_10951</name>
</gene>
<feature type="domain" description="Response regulatory" evidence="2">
    <location>
        <begin position="1"/>
        <end position="64"/>
    </location>
</feature>
<protein>
    <recommendedName>
        <fullName evidence="2">Response regulatory domain-containing protein</fullName>
    </recommendedName>
</protein>
<dbReference type="EMBL" id="ATBP01001113">
    <property type="protein sequence ID" value="ETR68029.1"/>
    <property type="molecule type" value="Genomic_DNA"/>
</dbReference>
<dbReference type="Proteomes" id="UP000189670">
    <property type="component" value="Unassembled WGS sequence"/>
</dbReference>
<comment type="caution">
    <text evidence="1">Lacks conserved residue(s) required for the propagation of feature annotation.</text>
</comment>
<dbReference type="GO" id="GO:0000160">
    <property type="term" value="P:phosphorelay signal transduction system"/>
    <property type="evidence" value="ECO:0007669"/>
    <property type="project" value="InterPro"/>
</dbReference>
<dbReference type="PANTHER" id="PTHR42872">
    <property type="entry name" value="PROTEIN-GLUTAMATE METHYLESTERASE/PROTEIN-GLUTAMINE GLUTAMINASE"/>
    <property type="match status" value="1"/>
</dbReference>
<evidence type="ECO:0000259" key="2">
    <source>
        <dbReference type="PROSITE" id="PS50110"/>
    </source>
</evidence>
<dbReference type="PANTHER" id="PTHR42872:SF6">
    <property type="entry name" value="PROTEIN-GLUTAMATE METHYLESTERASE_PROTEIN-GLUTAMINE GLUTAMINASE"/>
    <property type="match status" value="1"/>
</dbReference>
<dbReference type="InterPro" id="IPR011006">
    <property type="entry name" value="CheY-like_superfamily"/>
</dbReference>
<name>A0A1V1NZH5_9BACT</name>
<comment type="caution">
    <text evidence="3">The sequence shown here is derived from an EMBL/GenBank/DDBJ whole genome shotgun (WGS) entry which is preliminary data.</text>
</comment>
<dbReference type="Gene3D" id="3.40.50.2300">
    <property type="match status" value="1"/>
</dbReference>
<evidence type="ECO:0000256" key="1">
    <source>
        <dbReference type="PROSITE-ProRule" id="PRU00169"/>
    </source>
</evidence>
<dbReference type="InterPro" id="IPR001789">
    <property type="entry name" value="Sig_transdc_resp-reg_receiver"/>
</dbReference>
<sequence length="93" mass="10397">MPRMDGITFLKKLMKYYPLPVIIVSSLTRKGGVLALEALDAGAIEVVSKPQVAYDVGDMSRDLIAKIKTAAKVKLKAKKYFKILQYKLKLKLL</sequence>
<evidence type="ECO:0000313" key="3">
    <source>
        <dbReference type="EMBL" id="ETR68029.1"/>
    </source>
</evidence>
<dbReference type="SUPFAM" id="SSF52172">
    <property type="entry name" value="CheY-like"/>
    <property type="match status" value="1"/>
</dbReference>
<dbReference type="PROSITE" id="PS50110">
    <property type="entry name" value="RESPONSE_REGULATORY"/>
    <property type="match status" value="1"/>
</dbReference>
<reference evidence="4" key="1">
    <citation type="submission" date="2012-11" db="EMBL/GenBank/DDBJ databases">
        <authorList>
            <person name="Lucero-Rivera Y.E."/>
            <person name="Tovar-Ramirez D."/>
        </authorList>
    </citation>
    <scope>NUCLEOTIDE SEQUENCE [LARGE SCALE GENOMIC DNA]</scope>
    <source>
        <strain evidence="4">Araruama</strain>
    </source>
</reference>
<accession>A0A1V1NZH5</accession>
<dbReference type="AlphaFoldDB" id="A0A1V1NZH5"/>
<organism evidence="3 4">
    <name type="scientific">Candidatus Magnetoglobus multicellularis str. Araruama</name>
    <dbReference type="NCBI Taxonomy" id="890399"/>
    <lineage>
        <taxon>Bacteria</taxon>
        <taxon>Pseudomonadati</taxon>
        <taxon>Thermodesulfobacteriota</taxon>
        <taxon>Desulfobacteria</taxon>
        <taxon>Desulfobacterales</taxon>
        <taxon>Desulfobacteraceae</taxon>
        <taxon>Candidatus Magnetoglobus</taxon>
    </lineage>
</organism>
<evidence type="ECO:0000313" key="4">
    <source>
        <dbReference type="Proteomes" id="UP000189670"/>
    </source>
</evidence>
<proteinExistence type="predicted"/>